<dbReference type="GO" id="GO:0008299">
    <property type="term" value="P:isoprenoid biosynthetic process"/>
    <property type="evidence" value="ECO:0007669"/>
    <property type="project" value="UniProtKB-ARBA"/>
</dbReference>
<dbReference type="PANTHER" id="PTHR35201">
    <property type="entry name" value="TERPENE SYNTHASE"/>
    <property type="match status" value="1"/>
</dbReference>
<evidence type="ECO:0000256" key="1">
    <source>
        <dbReference type="ARBA" id="ARBA00006333"/>
    </source>
</evidence>
<gene>
    <name evidence="3" type="ORF">ONB1V03_LOCUS5393</name>
</gene>
<comment type="similarity">
    <text evidence="1 2">Belongs to the terpene synthase family.</text>
</comment>
<dbReference type="Proteomes" id="UP000728032">
    <property type="component" value="Unassembled WGS sequence"/>
</dbReference>
<keyword evidence="2" id="KW-0456">Lyase</keyword>
<evidence type="ECO:0000256" key="2">
    <source>
        <dbReference type="RuleBase" id="RU366034"/>
    </source>
</evidence>
<dbReference type="Pfam" id="PF19086">
    <property type="entry name" value="Terpene_syn_C_2"/>
    <property type="match status" value="1"/>
</dbReference>
<dbReference type="InterPro" id="IPR008949">
    <property type="entry name" value="Isoprenoid_synthase_dom_sf"/>
</dbReference>
<reference evidence="3" key="1">
    <citation type="submission" date="2020-11" db="EMBL/GenBank/DDBJ databases">
        <authorList>
            <person name="Tran Van P."/>
        </authorList>
    </citation>
    <scope>NUCLEOTIDE SEQUENCE</scope>
</reference>
<keyword evidence="2" id="KW-0479">Metal-binding</keyword>
<dbReference type="Gene3D" id="1.10.600.10">
    <property type="entry name" value="Farnesyl Diphosphate Synthase"/>
    <property type="match status" value="1"/>
</dbReference>
<dbReference type="PANTHER" id="PTHR35201:SF4">
    <property type="entry name" value="BETA-PINACENE SYNTHASE-RELATED"/>
    <property type="match status" value="1"/>
</dbReference>
<dbReference type="GO" id="GO:0010333">
    <property type="term" value="F:terpene synthase activity"/>
    <property type="evidence" value="ECO:0007669"/>
    <property type="project" value="InterPro"/>
</dbReference>
<sequence length="285" mass="33384">MADCKSNELIYRRDDLNDQILAFEIRGVIVEPVDPNQYVPNAKVLLETFMSDIKGAPHKDAQDLTDYTRLSFPNMKHQDDVTTLNMWNMFTFLLDDFLESQTTKLEYWVRYLGFYAETEMVKTGDHMPTLDEYDALRIVDCGYIVMQVFLYGSAKFDPDDYPEIVTDEAWTMFNTWAARHFYYVNDLYSSKKEILLHQGKYTLIYIIMCNYKCDAQGAADKLVDMIDGAWTLAIKYGDALRSHNIPLLHQYVTDIVCFLKGHLYWSTITPRYNKLSLYDNYQLQP</sequence>
<organism evidence="3">
    <name type="scientific">Oppiella nova</name>
    <dbReference type="NCBI Taxonomy" id="334625"/>
    <lineage>
        <taxon>Eukaryota</taxon>
        <taxon>Metazoa</taxon>
        <taxon>Ecdysozoa</taxon>
        <taxon>Arthropoda</taxon>
        <taxon>Chelicerata</taxon>
        <taxon>Arachnida</taxon>
        <taxon>Acari</taxon>
        <taxon>Acariformes</taxon>
        <taxon>Sarcoptiformes</taxon>
        <taxon>Oribatida</taxon>
        <taxon>Brachypylina</taxon>
        <taxon>Oppioidea</taxon>
        <taxon>Oppiidae</taxon>
        <taxon>Oppiella</taxon>
    </lineage>
</organism>
<evidence type="ECO:0000313" key="4">
    <source>
        <dbReference type="Proteomes" id="UP000728032"/>
    </source>
</evidence>
<keyword evidence="2" id="KW-0460">Magnesium</keyword>
<name>A0A7R9QHH6_9ACAR</name>
<dbReference type="EMBL" id="OC916989">
    <property type="protein sequence ID" value="CAD7645798.1"/>
    <property type="molecule type" value="Genomic_DNA"/>
</dbReference>
<protein>
    <recommendedName>
        <fullName evidence="2">Terpene synthase</fullName>
        <ecNumber evidence="2">4.2.3.-</ecNumber>
    </recommendedName>
</protein>
<proteinExistence type="inferred from homology"/>
<dbReference type="SUPFAM" id="SSF48576">
    <property type="entry name" value="Terpenoid synthases"/>
    <property type="match status" value="1"/>
</dbReference>
<dbReference type="GO" id="GO:0046872">
    <property type="term" value="F:metal ion binding"/>
    <property type="evidence" value="ECO:0007669"/>
    <property type="project" value="UniProtKB-KW"/>
</dbReference>
<comment type="cofactor">
    <cofactor evidence="2">
        <name>Mg(2+)</name>
        <dbReference type="ChEBI" id="CHEBI:18420"/>
    </cofactor>
</comment>
<dbReference type="EC" id="4.2.3.-" evidence="2"/>
<dbReference type="AlphaFoldDB" id="A0A7R9QHH6"/>
<dbReference type="InterPro" id="IPR034686">
    <property type="entry name" value="Terpene_cyclase-like_2"/>
</dbReference>
<dbReference type="OrthoDB" id="8300255at2759"/>
<evidence type="ECO:0000313" key="3">
    <source>
        <dbReference type="EMBL" id="CAD7645798.1"/>
    </source>
</evidence>
<keyword evidence="4" id="KW-1185">Reference proteome</keyword>
<accession>A0A7R9QHH6</accession>
<dbReference type="EMBL" id="CAJPVJ010002164">
    <property type="protein sequence ID" value="CAG2165855.1"/>
    <property type="molecule type" value="Genomic_DNA"/>
</dbReference>